<keyword evidence="3" id="KW-1185">Reference proteome</keyword>
<dbReference type="Gene3D" id="3.40.50.2000">
    <property type="entry name" value="Glycogen Phosphorylase B"/>
    <property type="match status" value="2"/>
</dbReference>
<feature type="domain" description="Glycosyl transferase family 1" evidence="1">
    <location>
        <begin position="196"/>
        <end position="341"/>
    </location>
</feature>
<dbReference type="GO" id="GO:0016757">
    <property type="term" value="F:glycosyltransferase activity"/>
    <property type="evidence" value="ECO:0007669"/>
    <property type="project" value="InterPro"/>
</dbReference>
<dbReference type="Pfam" id="PF00534">
    <property type="entry name" value="Glycos_transf_1"/>
    <property type="match status" value="1"/>
</dbReference>
<organism evidence="2 3">
    <name type="scientific">Crocosphaera chwakensis CCY0110</name>
    <dbReference type="NCBI Taxonomy" id="391612"/>
    <lineage>
        <taxon>Bacteria</taxon>
        <taxon>Bacillati</taxon>
        <taxon>Cyanobacteriota</taxon>
        <taxon>Cyanophyceae</taxon>
        <taxon>Oscillatoriophycideae</taxon>
        <taxon>Chroococcales</taxon>
        <taxon>Aphanothecaceae</taxon>
        <taxon>Crocosphaera</taxon>
        <taxon>Crocosphaera chwakensis</taxon>
    </lineage>
</organism>
<sequence length="366" mass="41447">MEPLLSSFFESPMLKLLFLSTPVGPLGSGIGGGVELTLLNLAQEMSQRGHQVTVVGPKGSKVPNVFCQEISGNWQEMIQNNHRDTPILLPENSVLGNMWDYARKVQGDYDLMVNFAFDWLPFYLTPFFYCPIAHFISMGSITDAFDEIMNRVAVKYPKTIGVYTHSQAETFPFNNICRVLGSGLNLSLYNYCDTPDHYLAWVGRIAPEKALEDAIEAATRVNIPLKIFGKVTDEEYWQTIRQNYPDAPYQYEGFFNTIELQEKLSQCKALLMTPRWVEAFGNVAIEALACGVPVIAYQRGGPAEIVQDKKTGFLVEPDNISELVDAINQIDQIERKQCRHQAEADYSLKALGDRFERWFYELVEIP</sequence>
<reference evidence="2 3" key="1">
    <citation type="submission" date="2007-03" db="EMBL/GenBank/DDBJ databases">
        <authorList>
            <person name="Stal L."/>
            <person name="Ferriera S."/>
            <person name="Johnson J."/>
            <person name="Kravitz S."/>
            <person name="Beeson K."/>
            <person name="Sutton G."/>
            <person name="Rogers Y.-H."/>
            <person name="Friedman R."/>
            <person name="Frazier M."/>
            <person name="Venter J.C."/>
        </authorList>
    </citation>
    <scope>NUCLEOTIDE SEQUENCE [LARGE SCALE GENOMIC DNA]</scope>
    <source>
        <strain evidence="2 3">CCY0110</strain>
    </source>
</reference>
<gene>
    <name evidence="2" type="ORF">CY0110_13656</name>
</gene>
<dbReference type="SUPFAM" id="SSF53756">
    <property type="entry name" value="UDP-Glycosyltransferase/glycogen phosphorylase"/>
    <property type="match status" value="1"/>
</dbReference>
<evidence type="ECO:0000313" key="3">
    <source>
        <dbReference type="Proteomes" id="UP000003781"/>
    </source>
</evidence>
<accession>A3IPT0</accession>
<dbReference type="PANTHER" id="PTHR45947">
    <property type="entry name" value="SULFOQUINOVOSYL TRANSFERASE SQD2"/>
    <property type="match status" value="1"/>
</dbReference>
<dbReference type="InterPro" id="IPR050194">
    <property type="entry name" value="Glycosyltransferase_grp1"/>
</dbReference>
<name>A3IPT0_9CHRO</name>
<dbReference type="EMBL" id="AAXW01000013">
    <property type="protein sequence ID" value="EAZ91570.1"/>
    <property type="molecule type" value="Genomic_DNA"/>
</dbReference>
<dbReference type="PANTHER" id="PTHR45947:SF3">
    <property type="entry name" value="SULFOQUINOVOSYL TRANSFERASE SQD2"/>
    <property type="match status" value="1"/>
</dbReference>
<dbReference type="AlphaFoldDB" id="A3IPT0"/>
<dbReference type="CDD" id="cd03802">
    <property type="entry name" value="GT4_AviGT4-like"/>
    <property type="match status" value="1"/>
</dbReference>
<proteinExistence type="predicted"/>
<dbReference type="Proteomes" id="UP000003781">
    <property type="component" value="Unassembled WGS sequence"/>
</dbReference>
<dbReference type="eggNOG" id="COG0438">
    <property type="taxonomic scope" value="Bacteria"/>
</dbReference>
<protein>
    <recommendedName>
        <fullName evidence="1">Glycosyl transferase family 1 domain-containing protein</fullName>
    </recommendedName>
</protein>
<dbReference type="OrthoDB" id="9795068at2"/>
<dbReference type="InterPro" id="IPR001296">
    <property type="entry name" value="Glyco_trans_1"/>
</dbReference>
<comment type="caution">
    <text evidence="2">The sequence shown here is derived from an EMBL/GenBank/DDBJ whole genome shotgun (WGS) entry which is preliminary data.</text>
</comment>
<evidence type="ECO:0000313" key="2">
    <source>
        <dbReference type="EMBL" id="EAZ91570.1"/>
    </source>
</evidence>
<evidence type="ECO:0000259" key="1">
    <source>
        <dbReference type="Pfam" id="PF00534"/>
    </source>
</evidence>